<feature type="compositionally biased region" description="Polar residues" evidence="1">
    <location>
        <begin position="253"/>
        <end position="270"/>
    </location>
</feature>
<sequence>MSTCKRCTHPLYDEYFPPGGAEMFEAFDTLAVIESAHNPVEQEIFNKTVRAEGTDVQMFEKRFVDDPDFKGRPAIALDSGELFPTTGNPVCTRILLTATYRGQYQQRRHLPMILQRFGVGIYQHRTIADEPLRFHLHTRPEWINSHLRGIGTNAWLIAREYPFQGDLAQSGHWRNVKAVDTWSCSSFTVEEEQRKELKTVIEDSWRDWTDTCEFDPETLGRCVKDYVMFSKGLGRYRKRARKPLPPKPKPIRNTTPIRKNVSPSHTPANETKQHVDDHDPQVDMLQKKPINFAHPSLARPLAEQSAASAKDTLGSTPPVVGVANDSLNSESKPEAVAAAAAAATSSSGRAPPVTAQVLTKPEAAERVGTTSPSTPVPSKTKATYAQMLKAGSASNQPAQRPAREMMPA</sequence>
<proteinExistence type="predicted"/>
<dbReference type="EMBL" id="ML211299">
    <property type="protein sequence ID" value="TFK84697.1"/>
    <property type="molecule type" value="Genomic_DNA"/>
</dbReference>
<feature type="region of interest" description="Disordered" evidence="1">
    <location>
        <begin position="301"/>
        <end position="327"/>
    </location>
</feature>
<feature type="compositionally biased region" description="Low complexity" evidence="1">
    <location>
        <begin position="369"/>
        <end position="378"/>
    </location>
</feature>
<accession>A0A5C3P723</accession>
<dbReference type="InParanoid" id="A0A5C3P723"/>
<gene>
    <name evidence="2" type="ORF">K466DRAFT_654623</name>
</gene>
<name>A0A5C3P723_9APHY</name>
<evidence type="ECO:0000313" key="2">
    <source>
        <dbReference type="EMBL" id="TFK84697.1"/>
    </source>
</evidence>
<feature type="region of interest" description="Disordered" evidence="1">
    <location>
        <begin position="359"/>
        <end position="408"/>
    </location>
</feature>
<reference evidence="2 3" key="1">
    <citation type="journal article" date="2019" name="Nat. Ecol. Evol.">
        <title>Megaphylogeny resolves global patterns of mushroom evolution.</title>
        <authorList>
            <person name="Varga T."/>
            <person name="Krizsan K."/>
            <person name="Foldi C."/>
            <person name="Dima B."/>
            <person name="Sanchez-Garcia M."/>
            <person name="Sanchez-Ramirez S."/>
            <person name="Szollosi G.J."/>
            <person name="Szarkandi J.G."/>
            <person name="Papp V."/>
            <person name="Albert L."/>
            <person name="Andreopoulos W."/>
            <person name="Angelini C."/>
            <person name="Antonin V."/>
            <person name="Barry K.W."/>
            <person name="Bougher N.L."/>
            <person name="Buchanan P."/>
            <person name="Buyck B."/>
            <person name="Bense V."/>
            <person name="Catcheside P."/>
            <person name="Chovatia M."/>
            <person name="Cooper J."/>
            <person name="Damon W."/>
            <person name="Desjardin D."/>
            <person name="Finy P."/>
            <person name="Geml J."/>
            <person name="Haridas S."/>
            <person name="Hughes K."/>
            <person name="Justo A."/>
            <person name="Karasinski D."/>
            <person name="Kautmanova I."/>
            <person name="Kiss B."/>
            <person name="Kocsube S."/>
            <person name="Kotiranta H."/>
            <person name="LaButti K.M."/>
            <person name="Lechner B.E."/>
            <person name="Liimatainen K."/>
            <person name="Lipzen A."/>
            <person name="Lukacs Z."/>
            <person name="Mihaltcheva S."/>
            <person name="Morgado L.N."/>
            <person name="Niskanen T."/>
            <person name="Noordeloos M.E."/>
            <person name="Ohm R.A."/>
            <person name="Ortiz-Santana B."/>
            <person name="Ovrebo C."/>
            <person name="Racz N."/>
            <person name="Riley R."/>
            <person name="Savchenko A."/>
            <person name="Shiryaev A."/>
            <person name="Soop K."/>
            <person name="Spirin V."/>
            <person name="Szebenyi C."/>
            <person name="Tomsovsky M."/>
            <person name="Tulloss R.E."/>
            <person name="Uehling J."/>
            <person name="Grigoriev I.V."/>
            <person name="Vagvolgyi C."/>
            <person name="Papp T."/>
            <person name="Martin F.M."/>
            <person name="Miettinen O."/>
            <person name="Hibbett D.S."/>
            <person name="Nagy L.G."/>
        </authorList>
    </citation>
    <scope>NUCLEOTIDE SEQUENCE [LARGE SCALE GENOMIC DNA]</scope>
    <source>
        <strain evidence="2 3">HHB13444</strain>
    </source>
</reference>
<evidence type="ECO:0000256" key="1">
    <source>
        <dbReference type="SAM" id="MobiDB-lite"/>
    </source>
</evidence>
<protein>
    <submittedName>
        <fullName evidence="2">Uncharacterized protein</fullName>
    </submittedName>
</protein>
<evidence type="ECO:0000313" key="3">
    <source>
        <dbReference type="Proteomes" id="UP000308197"/>
    </source>
</evidence>
<organism evidence="2 3">
    <name type="scientific">Polyporus arcularius HHB13444</name>
    <dbReference type="NCBI Taxonomy" id="1314778"/>
    <lineage>
        <taxon>Eukaryota</taxon>
        <taxon>Fungi</taxon>
        <taxon>Dikarya</taxon>
        <taxon>Basidiomycota</taxon>
        <taxon>Agaricomycotina</taxon>
        <taxon>Agaricomycetes</taxon>
        <taxon>Polyporales</taxon>
        <taxon>Polyporaceae</taxon>
        <taxon>Polyporus</taxon>
    </lineage>
</organism>
<dbReference type="Proteomes" id="UP000308197">
    <property type="component" value="Unassembled WGS sequence"/>
</dbReference>
<keyword evidence="3" id="KW-1185">Reference proteome</keyword>
<dbReference type="AlphaFoldDB" id="A0A5C3P723"/>
<feature type="region of interest" description="Disordered" evidence="1">
    <location>
        <begin position="239"/>
        <end position="279"/>
    </location>
</feature>